<dbReference type="OrthoDB" id="1492374at2"/>
<evidence type="ECO:0008006" key="5">
    <source>
        <dbReference type="Google" id="ProtNLM"/>
    </source>
</evidence>
<sequence length="170" mass="18421">MHKNLFALIFLFMGTGIFAQEGFKLGFHGGLPINDFNDAVTLTLALDAGYMYAANETIDIGIATGFIHGFGESFSSEAIEADFPNVEFMPVAASVRIWTSNSFSFGVDGGYAVGINDGNDGGLYYRPVIGYLMGPSTEVNFSYSTVELDGATWNTLNLGVLYTFKSKRSR</sequence>
<comment type="caution">
    <text evidence="2">The sequence shown here is derived from an EMBL/GenBank/DDBJ whole genome shotgun (WGS) entry which is preliminary data.</text>
</comment>
<gene>
    <name evidence="1" type="ORF">HZY62_09625</name>
    <name evidence="2" type="ORF">LX92_01604</name>
</gene>
<dbReference type="RefSeq" id="WP_109649781.1">
    <property type="nucleotide sequence ID" value="NZ_JACWLN010000003.1"/>
</dbReference>
<reference evidence="2 3" key="1">
    <citation type="submission" date="2018-05" db="EMBL/GenBank/DDBJ databases">
        <title>Genomic Encyclopedia of Archaeal and Bacterial Type Strains, Phase II (KMG-II): from individual species to whole genera.</title>
        <authorList>
            <person name="Goeker M."/>
        </authorList>
    </citation>
    <scope>NUCLEOTIDE SEQUENCE [LARGE SCALE GENOMIC DNA]</scope>
    <source>
        <strain evidence="2 3">DSM 23514</strain>
    </source>
</reference>
<protein>
    <recommendedName>
        <fullName evidence="5">Outer membrane protein with beta-barrel domain</fullName>
    </recommendedName>
</protein>
<dbReference type="Proteomes" id="UP000245667">
    <property type="component" value="Unassembled WGS sequence"/>
</dbReference>
<keyword evidence="4" id="KW-1185">Reference proteome</keyword>
<reference evidence="1 4" key="2">
    <citation type="submission" date="2020-07" db="EMBL/GenBank/DDBJ databases">
        <title>The draft genome sequence of Maribacter polysiphoniae KCTC 22021.</title>
        <authorList>
            <person name="Mu L."/>
        </authorList>
    </citation>
    <scope>NUCLEOTIDE SEQUENCE [LARGE SCALE GENOMIC DNA]</scope>
    <source>
        <strain evidence="1 4">KCTC 22021</strain>
    </source>
</reference>
<accession>A0A316E2Y7</accession>
<dbReference type="EMBL" id="QGGQ01000003">
    <property type="protein sequence ID" value="PWK24018.1"/>
    <property type="molecule type" value="Genomic_DNA"/>
</dbReference>
<evidence type="ECO:0000313" key="1">
    <source>
        <dbReference type="EMBL" id="MBD1260844.1"/>
    </source>
</evidence>
<dbReference type="AlphaFoldDB" id="A0A316E2Y7"/>
<dbReference type="Proteomes" id="UP000651837">
    <property type="component" value="Unassembled WGS sequence"/>
</dbReference>
<organism evidence="2 3">
    <name type="scientific">Maribacter polysiphoniae</name>
    <dbReference type="NCBI Taxonomy" id="429344"/>
    <lineage>
        <taxon>Bacteria</taxon>
        <taxon>Pseudomonadati</taxon>
        <taxon>Bacteroidota</taxon>
        <taxon>Flavobacteriia</taxon>
        <taxon>Flavobacteriales</taxon>
        <taxon>Flavobacteriaceae</taxon>
        <taxon>Maribacter</taxon>
    </lineage>
</organism>
<evidence type="ECO:0000313" key="4">
    <source>
        <dbReference type="Proteomes" id="UP000651837"/>
    </source>
</evidence>
<evidence type="ECO:0000313" key="2">
    <source>
        <dbReference type="EMBL" id="PWK24018.1"/>
    </source>
</evidence>
<evidence type="ECO:0000313" key="3">
    <source>
        <dbReference type="Proteomes" id="UP000245667"/>
    </source>
</evidence>
<dbReference type="EMBL" id="JACWLN010000003">
    <property type="protein sequence ID" value="MBD1260844.1"/>
    <property type="molecule type" value="Genomic_DNA"/>
</dbReference>
<name>A0A316E2Y7_9FLAO</name>
<proteinExistence type="predicted"/>